<feature type="compositionally biased region" description="Polar residues" evidence="6">
    <location>
        <begin position="402"/>
        <end position="414"/>
    </location>
</feature>
<dbReference type="EMBL" id="JAHLQT010028013">
    <property type="protein sequence ID" value="KAG7162146.1"/>
    <property type="molecule type" value="Genomic_DNA"/>
</dbReference>
<reference evidence="9" key="1">
    <citation type="journal article" date="2021" name="Sci. Adv.">
        <title>The American lobster genome reveals insights on longevity, neural, and immune adaptations.</title>
        <authorList>
            <person name="Polinski J.M."/>
            <person name="Zimin A.V."/>
            <person name="Clark K.F."/>
            <person name="Kohn A.B."/>
            <person name="Sadowski N."/>
            <person name="Timp W."/>
            <person name="Ptitsyn A."/>
            <person name="Khanna P."/>
            <person name="Romanova D.Y."/>
            <person name="Williams P."/>
            <person name="Greenwood S.J."/>
            <person name="Moroz L.L."/>
            <person name="Walt D.R."/>
            <person name="Bodnar A.G."/>
        </authorList>
    </citation>
    <scope>NUCLEOTIDE SEQUENCE</scope>
    <source>
        <strain evidence="9">GMGI-L3</strain>
    </source>
</reference>
<evidence type="ECO:0000256" key="4">
    <source>
        <dbReference type="ARBA" id="ARBA00022989"/>
    </source>
</evidence>
<evidence type="ECO:0000256" key="3">
    <source>
        <dbReference type="ARBA" id="ARBA00022692"/>
    </source>
</evidence>
<dbReference type="SUPFAM" id="SSF111352">
    <property type="entry name" value="Ammonium transporter"/>
    <property type="match status" value="1"/>
</dbReference>
<keyword evidence="3 7" id="KW-0812">Transmembrane</keyword>
<keyword evidence="4 7" id="KW-1133">Transmembrane helix</keyword>
<feature type="transmembrane region" description="Helical" evidence="7">
    <location>
        <begin position="130"/>
        <end position="147"/>
    </location>
</feature>
<feature type="domain" description="Ammonium transporter AmtB-like" evidence="8">
    <location>
        <begin position="45"/>
        <end position="348"/>
    </location>
</feature>
<protein>
    <submittedName>
        <fullName evidence="9">Ammonium transporter Rh type C-like</fullName>
    </submittedName>
</protein>
<dbReference type="Gene3D" id="1.10.3430.10">
    <property type="entry name" value="Ammonium transporter AmtB like domains"/>
    <property type="match status" value="1"/>
</dbReference>
<keyword evidence="10" id="KW-1185">Reference proteome</keyword>
<dbReference type="Pfam" id="PF00909">
    <property type="entry name" value="Ammonium_transp"/>
    <property type="match status" value="1"/>
</dbReference>
<feature type="region of interest" description="Disordered" evidence="6">
    <location>
        <begin position="374"/>
        <end position="414"/>
    </location>
</feature>
<name>A0A8J5JTG7_HOMAM</name>
<dbReference type="PANTHER" id="PTHR11730:SF60">
    <property type="entry name" value="RH50, ISOFORM D"/>
    <property type="match status" value="1"/>
</dbReference>
<sequence>MEIVVLAGVGLRMAFLREYSYSSVGVSLLLTAMTLHLLEGCVVSVSVGVTHGALLGVASPLQLVLLTLLQVPVHTATHHLVNNIIQAVDRGGSLSVHMFGAVFGVSACRALGGRRSATTTRLSASKTSQVAAFIGTMVMVVYLPEVWSWRSSGDDQHRAQINTLLATLAAAIVALPASSIAHTRRKFSMSDIQCGVMGGSVAVAAVADMMLEAYGALLLGAITSAICVLTRRRLAPMLQTRLGVADTAGVGVSHGLAGAMGGLAGVVMAASASDKGSYGVSVYEIFPPMAPKESTPELAEVVSYYVVPAGKGRSSGSQAAHQLAAILAVLVISVVSGVLAGLLLRLPLLENLTQDDLYSDHRFWQIPARQSSPCRAHTQVGPHTHSHPHDPAHATTHHKHQQIQSLAHNNNTGP</sequence>
<comment type="similarity">
    <text evidence="2">Belongs to the ammonium transporter (TC 2.A.49) family. Rh subfamily.</text>
</comment>
<dbReference type="GO" id="GO:0008519">
    <property type="term" value="F:ammonium channel activity"/>
    <property type="evidence" value="ECO:0007669"/>
    <property type="project" value="InterPro"/>
</dbReference>
<keyword evidence="5 7" id="KW-0472">Membrane</keyword>
<evidence type="ECO:0000256" key="2">
    <source>
        <dbReference type="ARBA" id="ARBA00011036"/>
    </source>
</evidence>
<evidence type="ECO:0000259" key="8">
    <source>
        <dbReference type="Pfam" id="PF00909"/>
    </source>
</evidence>
<dbReference type="InterPro" id="IPR024041">
    <property type="entry name" value="NH4_transpt_AmtB-like_dom"/>
</dbReference>
<evidence type="ECO:0000313" key="9">
    <source>
        <dbReference type="EMBL" id="KAG7162146.1"/>
    </source>
</evidence>
<proteinExistence type="inferred from homology"/>
<dbReference type="InterPro" id="IPR029020">
    <property type="entry name" value="Ammonium/urea_transptr"/>
</dbReference>
<feature type="transmembrane region" description="Helical" evidence="7">
    <location>
        <begin position="159"/>
        <end position="177"/>
    </location>
</feature>
<organism evidence="9 10">
    <name type="scientific">Homarus americanus</name>
    <name type="common">American lobster</name>
    <dbReference type="NCBI Taxonomy" id="6706"/>
    <lineage>
        <taxon>Eukaryota</taxon>
        <taxon>Metazoa</taxon>
        <taxon>Ecdysozoa</taxon>
        <taxon>Arthropoda</taxon>
        <taxon>Crustacea</taxon>
        <taxon>Multicrustacea</taxon>
        <taxon>Malacostraca</taxon>
        <taxon>Eumalacostraca</taxon>
        <taxon>Eucarida</taxon>
        <taxon>Decapoda</taxon>
        <taxon>Pleocyemata</taxon>
        <taxon>Astacidea</taxon>
        <taxon>Nephropoidea</taxon>
        <taxon>Nephropidae</taxon>
        <taxon>Homarus</taxon>
    </lineage>
</organism>
<feature type="transmembrane region" description="Helical" evidence="7">
    <location>
        <begin position="26"/>
        <end position="45"/>
    </location>
</feature>
<dbReference type="PANTHER" id="PTHR11730">
    <property type="entry name" value="AMMONIUM TRANSPORTER"/>
    <property type="match status" value="1"/>
</dbReference>
<accession>A0A8J5JTG7</accession>
<dbReference type="GO" id="GO:0097272">
    <property type="term" value="P:ammonium homeostasis"/>
    <property type="evidence" value="ECO:0007669"/>
    <property type="project" value="TreeGrafter"/>
</dbReference>
<comment type="subcellular location">
    <subcellularLocation>
        <location evidence="1">Membrane</location>
        <topology evidence="1">Multi-pass membrane protein</topology>
    </subcellularLocation>
</comment>
<dbReference type="GO" id="GO:0005886">
    <property type="term" value="C:plasma membrane"/>
    <property type="evidence" value="ECO:0007669"/>
    <property type="project" value="InterPro"/>
</dbReference>
<dbReference type="InterPro" id="IPR002229">
    <property type="entry name" value="RhesusRHD"/>
</dbReference>
<feature type="transmembrane region" description="Helical" evidence="7">
    <location>
        <begin position="213"/>
        <end position="231"/>
    </location>
</feature>
<evidence type="ECO:0000256" key="6">
    <source>
        <dbReference type="SAM" id="MobiDB-lite"/>
    </source>
</evidence>
<dbReference type="AlphaFoldDB" id="A0A8J5JTG7"/>
<evidence type="ECO:0000256" key="7">
    <source>
        <dbReference type="SAM" id="Phobius"/>
    </source>
</evidence>
<evidence type="ECO:0000256" key="5">
    <source>
        <dbReference type="ARBA" id="ARBA00023136"/>
    </source>
</evidence>
<dbReference type="Proteomes" id="UP000747542">
    <property type="component" value="Unassembled WGS sequence"/>
</dbReference>
<feature type="transmembrane region" description="Helical" evidence="7">
    <location>
        <begin position="323"/>
        <end position="344"/>
    </location>
</feature>
<gene>
    <name evidence="9" type="primary">RHCG-L</name>
    <name evidence="9" type="ORF">Hamer_G010808</name>
</gene>
<feature type="transmembrane region" description="Helical" evidence="7">
    <location>
        <begin position="52"/>
        <end position="71"/>
    </location>
</feature>
<comment type="caution">
    <text evidence="9">The sequence shown here is derived from an EMBL/GenBank/DDBJ whole genome shotgun (WGS) entry which is preliminary data.</text>
</comment>
<evidence type="ECO:0000313" key="10">
    <source>
        <dbReference type="Proteomes" id="UP000747542"/>
    </source>
</evidence>
<dbReference type="PRINTS" id="PR00342">
    <property type="entry name" value="RHESUSRHD"/>
</dbReference>
<evidence type="ECO:0000256" key="1">
    <source>
        <dbReference type="ARBA" id="ARBA00004141"/>
    </source>
</evidence>
<feature type="transmembrane region" description="Helical" evidence="7">
    <location>
        <begin position="91"/>
        <end position="110"/>
    </location>
</feature>